<evidence type="ECO:0000256" key="2">
    <source>
        <dbReference type="SAM" id="MobiDB-lite"/>
    </source>
</evidence>
<comment type="caution">
    <text evidence="3">The sequence shown here is derived from an EMBL/GenBank/DDBJ whole genome shotgun (WGS) entry which is preliminary data.</text>
</comment>
<sequence length="553" mass="64716">MFVCRTIETNEEADIRPRKTYQSFVTIADSHRELSFIENNVRNYITWEVRNMSEQDDAKEFGNFWFICGRESPRSIETSRMRADEKRGHPIIQMAIRVLAPLHGREGTKRHSHRPMCIDAKGHRDVHVNNNLSLVHLEHHEEDPKQTKQLQATRRNGTKDEPRRLKLVHKESFDRNWNDFLTKYGLGGNKWLSDFGSVQLIGSVHSANLYEDRHIWILVYLDHHFWAGMRSTQRSESIHAFFNKFITHNNSLSQFVKQYDNCLASREQREREFDTANFYTIIPCATKSAIEAQFQYVYTHKKFREVQAQFRGKVNYITRSMHSTQGFTTYEVIEQVSNSTFNKYFITYDACLLFESRDILCCHSLSVLGFRKVDNVAPKYILERGTHTSRAAKTSLYWSRKARDSTIWCFGRTIYANLHLNPRSLLEFCTGHSTMSWPRCKNIMREAKKNVQATLSDVNDLQNPPRVKTRGRPKNRLGSNLNLLDGEPTIQPTSSFYNAPDMNYPGKEGSRWLRESYCFTCPNDLVSHFVQFVEDNVCTIFKPKSINLFLHFN</sequence>
<dbReference type="GO" id="GO:0006355">
    <property type="term" value="P:regulation of DNA-templated transcription"/>
    <property type="evidence" value="ECO:0007669"/>
    <property type="project" value="UniProtKB-UniRule"/>
</dbReference>
<protein>
    <recommendedName>
        <fullName evidence="1">Protein FAR1-RELATED SEQUENCE</fullName>
    </recommendedName>
</protein>
<keyword evidence="1" id="KW-0863">Zinc-finger</keyword>
<dbReference type="GO" id="GO:0005634">
    <property type="term" value="C:nucleus"/>
    <property type="evidence" value="ECO:0007669"/>
    <property type="project" value="UniProtKB-SubCell"/>
</dbReference>
<accession>A0A445ESG3</accession>
<gene>
    <name evidence="3" type="ORF">Ahy_A01g003246</name>
</gene>
<comment type="function">
    <text evidence="1">Putative transcription activator involved in regulating light control of development.</text>
</comment>
<dbReference type="PANTHER" id="PTHR31669">
    <property type="entry name" value="PROTEIN FAR1-RELATED SEQUENCE 10-RELATED"/>
    <property type="match status" value="1"/>
</dbReference>
<dbReference type="InterPro" id="IPR031052">
    <property type="entry name" value="FHY3/FAR1"/>
</dbReference>
<keyword evidence="1" id="KW-0862">Zinc</keyword>
<proteinExistence type="inferred from homology"/>
<evidence type="ECO:0000256" key="1">
    <source>
        <dbReference type="RuleBase" id="RU367018"/>
    </source>
</evidence>
<evidence type="ECO:0000313" key="4">
    <source>
        <dbReference type="Proteomes" id="UP000289738"/>
    </source>
</evidence>
<organism evidence="3 4">
    <name type="scientific">Arachis hypogaea</name>
    <name type="common">Peanut</name>
    <dbReference type="NCBI Taxonomy" id="3818"/>
    <lineage>
        <taxon>Eukaryota</taxon>
        <taxon>Viridiplantae</taxon>
        <taxon>Streptophyta</taxon>
        <taxon>Embryophyta</taxon>
        <taxon>Tracheophyta</taxon>
        <taxon>Spermatophyta</taxon>
        <taxon>Magnoliopsida</taxon>
        <taxon>eudicotyledons</taxon>
        <taxon>Gunneridae</taxon>
        <taxon>Pentapetalae</taxon>
        <taxon>rosids</taxon>
        <taxon>fabids</taxon>
        <taxon>Fabales</taxon>
        <taxon>Fabaceae</taxon>
        <taxon>Papilionoideae</taxon>
        <taxon>50 kb inversion clade</taxon>
        <taxon>dalbergioids sensu lato</taxon>
        <taxon>Dalbergieae</taxon>
        <taxon>Pterocarpus clade</taxon>
        <taxon>Arachis</taxon>
    </lineage>
</organism>
<keyword evidence="4" id="KW-1185">Reference proteome</keyword>
<dbReference type="PANTHER" id="PTHR31669:SF283">
    <property type="entry name" value="PROTEIN FAR1-RELATED SEQUENCE"/>
    <property type="match status" value="1"/>
</dbReference>
<reference evidence="3 4" key="1">
    <citation type="submission" date="2019-01" db="EMBL/GenBank/DDBJ databases">
        <title>Sequencing of cultivated peanut Arachis hypogaea provides insights into genome evolution and oil improvement.</title>
        <authorList>
            <person name="Chen X."/>
        </authorList>
    </citation>
    <scope>NUCLEOTIDE SEQUENCE [LARGE SCALE GENOMIC DNA]</scope>
    <source>
        <strain evidence="4">cv. Fuhuasheng</strain>
        <tissue evidence="3">Leaves</tissue>
    </source>
</reference>
<dbReference type="AlphaFoldDB" id="A0A445ESG3"/>
<evidence type="ECO:0000313" key="3">
    <source>
        <dbReference type="EMBL" id="RYR78434.1"/>
    </source>
</evidence>
<feature type="region of interest" description="Disordered" evidence="2">
    <location>
        <begin position="459"/>
        <end position="484"/>
    </location>
</feature>
<keyword evidence="1" id="KW-0479">Metal-binding</keyword>
<dbReference type="Proteomes" id="UP000289738">
    <property type="component" value="Chromosome A01"/>
</dbReference>
<name>A0A445ESG3_ARAHY</name>
<comment type="similarity">
    <text evidence="1">Belongs to the FHY3/FAR1 family.</text>
</comment>
<feature type="region of interest" description="Disordered" evidence="2">
    <location>
        <begin position="139"/>
        <end position="162"/>
    </location>
</feature>
<dbReference type="EMBL" id="SDMP01000001">
    <property type="protein sequence ID" value="RYR78434.1"/>
    <property type="molecule type" value="Genomic_DNA"/>
</dbReference>
<keyword evidence="1" id="KW-0539">Nucleus</keyword>
<comment type="subcellular location">
    <subcellularLocation>
        <location evidence="1">Nucleus</location>
    </subcellularLocation>
</comment>
<dbReference type="GO" id="GO:0008270">
    <property type="term" value="F:zinc ion binding"/>
    <property type="evidence" value="ECO:0007669"/>
    <property type="project" value="UniProtKB-UniRule"/>
</dbReference>